<accession>A0A5B8RE95</accession>
<reference evidence="1" key="1">
    <citation type="submission" date="2019-06" db="EMBL/GenBank/DDBJ databases">
        <authorList>
            <person name="Murdoch R.W."/>
            <person name="Fathepure B."/>
        </authorList>
    </citation>
    <scope>NUCLEOTIDE SEQUENCE</scope>
</reference>
<dbReference type="EMBL" id="MN079131">
    <property type="protein sequence ID" value="QEA06228.1"/>
    <property type="molecule type" value="Genomic_DNA"/>
</dbReference>
<proteinExistence type="predicted"/>
<organism evidence="1">
    <name type="scientific">uncultured organism</name>
    <dbReference type="NCBI Taxonomy" id="155900"/>
    <lineage>
        <taxon>unclassified sequences</taxon>
        <taxon>environmental samples</taxon>
    </lineage>
</organism>
<protein>
    <submittedName>
        <fullName evidence="1">Uncharacterized protein</fullName>
    </submittedName>
</protein>
<dbReference type="Gene3D" id="3.40.50.1820">
    <property type="entry name" value="alpha/beta hydrolase"/>
    <property type="match status" value="1"/>
</dbReference>
<dbReference type="InterPro" id="IPR029058">
    <property type="entry name" value="AB_hydrolase_fold"/>
</dbReference>
<sequence>MEVWFSHGQESGPWGFKITRLAEVARAAGAGVASVDYRHTRDPDERVRHLLAQPRPAGPLVLVGSSMGGYVAAAASATLRPAGLFLMAPAFYLPGYEGDVTPHAGDVEVVHGWRDELIPPAHSVRYAKACRARLHVLDGDHGLSEVIDDIAALFGRFLDRVGTAATP</sequence>
<evidence type="ECO:0000313" key="1">
    <source>
        <dbReference type="EMBL" id="QEA06228.1"/>
    </source>
</evidence>
<dbReference type="AlphaFoldDB" id="A0A5B8RE95"/>
<name>A0A5B8RE95_9ZZZZ</name>
<gene>
    <name evidence="1" type="ORF">KBTEX_02558</name>
</gene>
<dbReference type="SUPFAM" id="SSF53474">
    <property type="entry name" value="alpha/beta-Hydrolases"/>
    <property type="match status" value="1"/>
</dbReference>